<evidence type="ECO:0000313" key="2">
    <source>
        <dbReference type="Proteomes" id="UP001222027"/>
    </source>
</evidence>
<protein>
    <submittedName>
        <fullName evidence="1">Uncharacterized protein</fullName>
    </submittedName>
</protein>
<dbReference type="EMBL" id="JAQQAF010000001">
    <property type="protein sequence ID" value="KAJ8512265.1"/>
    <property type="molecule type" value="Genomic_DNA"/>
</dbReference>
<name>A0AAV8RYI8_ENSVE</name>
<dbReference type="AlphaFoldDB" id="A0AAV8RYI8"/>
<organism evidence="1 2">
    <name type="scientific">Ensete ventricosum</name>
    <name type="common">Abyssinian banana</name>
    <name type="synonym">Musa ensete</name>
    <dbReference type="NCBI Taxonomy" id="4639"/>
    <lineage>
        <taxon>Eukaryota</taxon>
        <taxon>Viridiplantae</taxon>
        <taxon>Streptophyta</taxon>
        <taxon>Embryophyta</taxon>
        <taxon>Tracheophyta</taxon>
        <taxon>Spermatophyta</taxon>
        <taxon>Magnoliopsida</taxon>
        <taxon>Liliopsida</taxon>
        <taxon>Zingiberales</taxon>
        <taxon>Musaceae</taxon>
        <taxon>Ensete</taxon>
    </lineage>
</organism>
<keyword evidence="2" id="KW-1185">Reference proteome</keyword>
<evidence type="ECO:0000313" key="1">
    <source>
        <dbReference type="EMBL" id="KAJ8512265.1"/>
    </source>
</evidence>
<sequence>MLLEDGSQGNLDHEVTAIVVEEEGSSNDGCSAIAWATSGDGGYLQVTVVEVVAAKVRLQQREEGAAECTVIVEEGSSSVEREVTAGFWGYDGSG</sequence>
<accession>A0AAV8RYI8</accession>
<reference evidence="1 2" key="1">
    <citation type="submission" date="2022-12" db="EMBL/GenBank/DDBJ databases">
        <title>Chromosome-scale assembly of the Ensete ventricosum genome.</title>
        <authorList>
            <person name="Dussert Y."/>
            <person name="Stocks J."/>
            <person name="Wendawek A."/>
            <person name="Woldeyes F."/>
            <person name="Nichols R.A."/>
            <person name="Borrell J.S."/>
        </authorList>
    </citation>
    <scope>NUCLEOTIDE SEQUENCE [LARGE SCALE GENOMIC DNA]</scope>
    <source>
        <strain evidence="2">cv. Maze</strain>
        <tissue evidence="1">Seeds</tissue>
    </source>
</reference>
<dbReference type="Proteomes" id="UP001222027">
    <property type="component" value="Unassembled WGS sequence"/>
</dbReference>
<gene>
    <name evidence="1" type="ORF">OPV22_002699</name>
</gene>
<comment type="caution">
    <text evidence="1">The sequence shown here is derived from an EMBL/GenBank/DDBJ whole genome shotgun (WGS) entry which is preliminary data.</text>
</comment>
<proteinExistence type="predicted"/>